<dbReference type="Pfam" id="PF01193">
    <property type="entry name" value="RNA_pol_L"/>
    <property type="match status" value="1"/>
</dbReference>
<comment type="subcellular location">
    <subcellularLocation>
        <location evidence="1">Virion</location>
    </subcellularLocation>
</comment>
<organism evidence="6">
    <name type="scientific">viral metagenome</name>
    <dbReference type="NCBI Taxonomy" id="1070528"/>
    <lineage>
        <taxon>unclassified sequences</taxon>
        <taxon>metagenomes</taxon>
        <taxon>organismal metagenomes</taxon>
    </lineage>
</organism>
<dbReference type="Gene3D" id="2.170.120.12">
    <property type="entry name" value="DNA-directed RNA polymerase, insert domain"/>
    <property type="match status" value="1"/>
</dbReference>
<dbReference type="GO" id="GO:0005665">
    <property type="term" value="C:RNA polymerase II, core complex"/>
    <property type="evidence" value="ECO:0007669"/>
    <property type="project" value="TreeGrafter"/>
</dbReference>
<dbReference type="GO" id="GO:0046983">
    <property type="term" value="F:protein dimerization activity"/>
    <property type="evidence" value="ECO:0007669"/>
    <property type="project" value="InterPro"/>
</dbReference>
<dbReference type="AlphaFoldDB" id="A0A6C0K5E4"/>
<evidence type="ECO:0000256" key="3">
    <source>
        <dbReference type="ARBA" id="ARBA00022844"/>
    </source>
</evidence>
<reference evidence="6" key="1">
    <citation type="journal article" date="2020" name="Nature">
        <title>Giant virus diversity and host interactions through global metagenomics.</title>
        <authorList>
            <person name="Schulz F."/>
            <person name="Roux S."/>
            <person name="Paez-Espino D."/>
            <person name="Jungbluth S."/>
            <person name="Walsh D.A."/>
            <person name="Denef V.J."/>
            <person name="McMahon K.D."/>
            <person name="Konstantinidis K.T."/>
            <person name="Eloe-Fadrosh E.A."/>
            <person name="Kyrpides N.C."/>
            <person name="Woyke T."/>
        </authorList>
    </citation>
    <scope>NUCLEOTIDE SEQUENCE</scope>
    <source>
        <strain evidence="6">GVMAG-S-1101172-89</strain>
    </source>
</reference>
<keyword evidence="3" id="KW-0946">Virion</keyword>
<feature type="domain" description="DNA-directed RNA polymerase RpoA/D/Rpb3-type" evidence="5">
    <location>
        <begin position="35"/>
        <end position="304"/>
    </location>
</feature>
<dbReference type="GO" id="GO:0003899">
    <property type="term" value="F:DNA-directed RNA polymerase activity"/>
    <property type="evidence" value="ECO:0007669"/>
    <property type="project" value="InterPro"/>
</dbReference>
<protein>
    <recommendedName>
        <fullName evidence="5">DNA-directed RNA polymerase RpoA/D/Rpb3-type domain-containing protein</fullName>
    </recommendedName>
</protein>
<dbReference type="SUPFAM" id="SSF56553">
    <property type="entry name" value="Insert subdomain of RNA polymerase alpha subunit"/>
    <property type="match status" value="1"/>
</dbReference>
<dbReference type="InterPro" id="IPR009025">
    <property type="entry name" value="RBP11-like_dimer"/>
</dbReference>
<dbReference type="GO" id="GO:0044423">
    <property type="term" value="C:virion component"/>
    <property type="evidence" value="ECO:0007669"/>
    <property type="project" value="UniProtKB-KW"/>
</dbReference>
<dbReference type="EMBL" id="MN740808">
    <property type="protein sequence ID" value="QHU12673.1"/>
    <property type="molecule type" value="Genomic_DNA"/>
</dbReference>
<dbReference type="SMART" id="SM00662">
    <property type="entry name" value="RPOLD"/>
    <property type="match status" value="1"/>
</dbReference>
<dbReference type="SUPFAM" id="SSF55257">
    <property type="entry name" value="RBP11-like subunits of RNA polymerase"/>
    <property type="match status" value="2"/>
</dbReference>
<proteinExistence type="predicted"/>
<evidence type="ECO:0000259" key="5">
    <source>
        <dbReference type="SMART" id="SM00662"/>
    </source>
</evidence>
<evidence type="ECO:0000256" key="2">
    <source>
        <dbReference type="ARBA" id="ARBA00022478"/>
    </source>
</evidence>
<evidence type="ECO:0000256" key="1">
    <source>
        <dbReference type="ARBA" id="ARBA00004328"/>
    </source>
</evidence>
<accession>A0A6C0K5E4</accession>
<name>A0A6C0K5E4_9ZZZZ</name>
<dbReference type="PANTHER" id="PTHR11800:SF2">
    <property type="entry name" value="DNA-DIRECTED RNA POLYMERASE II SUBUNIT RPB3"/>
    <property type="match status" value="1"/>
</dbReference>
<keyword evidence="2" id="KW-0240">DNA-directed RNA polymerase</keyword>
<dbReference type="InterPro" id="IPR036643">
    <property type="entry name" value="RNApol_insert_sf"/>
</dbReference>
<dbReference type="Gene3D" id="3.30.1360.10">
    <property type="entry name" value="RNA polymerase, RBP11-like subunit"/>
    <property type="match status" value="2"/>
</dbReference>
<sequence>MAEPPRRKFTIRKPAAATTGPTNVFKNILQPSRNTLKFRLAPTDVAYANALRRVVLTEVECIAFRSEILENGTISGIKILKNSTPMSNEMLAHRIGLIPIHVANPLEWDSESHTFKLNVTNDSPDSIDVVASDIKVLRVREPGEEFAPVPSVEFFHPDPYSKETVLIAVLKGHVATQDPEVLSFEATATLGTGRENAQFIPVSQCSYAYTPDTNPERVREHFEAWLSSHKKISAEELAQNPTKKEELEREFKTMEIARCFVINEQGEPNSFDFVLESVGVLDPVYIVARAIQVLQEKVTFYASVDTGDLPLNVQIRPADAKMKGFDFVFQGEDHTLGNILQTWMDANLMDTNEITYVGYKVPHPLKDEMVLRVGVEDGKEHTARTALMKATRGLATLFKSWGADWAALGGTAAGPPRQSSVRQAMQVRSSRHAQPGF</sequence>
<dbReference type="InterPro" id="IPR050518">
    <property type="entry name" value="Rpo3/RPB3_RNA_Pol_subunit"/>
</dbReference>
<dbReference type="InterPro" id="IPR011263">
    <property type="entry name" value="DNA-dir_RNA_pol_RpoA/D/Rpb3"/>
</dbReference>
<dbReference type="InterPro" id="IPR036603">
    <property type="entry name" value="RBP11-like"/>
</dbReference>
<evidence type="ECO:0000256" key="4">
    <source>
        <dbReference type="ARBA" id="ARBA00023163"/>
    </source>
</evidence>
<dbReference type="Pfam" id="PF13656">
    <property type="entry name" value="RNA_pol_L_2"/>
    <property type="match status" value="1"/>
</dbReference>
<evidence type="ECO:0000313" key="6">
    <source>
        <dbReference type="EMBL" id="QHU12673.1"/>
    </source>
</evidence>
<keyword evidence="4" id="KW-0804">Transcription</keyword>
<dbReference type="PANTHER" id="PTHR11800">
    <property type="entry name" value="DNA-DIRECTED RNA POLYMERASE"/>
    <property type="match status" value="1"/>
</dbReference>
<dbReference type="GO" id="GO:0006366">
    <property type="term" value="P:transcription by RNA polymerase II"/>
    <property type="evidence" value="ECO:0007669"/>
    <property type="project" value="TreeGrafter"/>
</dbReference>